<dbReference type="AlphaFoldDB" id="A0A9D4QM16"/>
<comment type="caution">
    <text evidence="1">The sequence shown here is derived from an EMBL/GenBank/DDBJ whole genome shotgun (WGS) entry which is preliminary data.</text>
</comment>
<proteinExistence type="predicted"/>
<keyword evidence="2" id="KW-1185">Reference proteome</keyword>
<reference evidence="1" key="2">
    <citation type="submission" date="2020-11" db="EMBL/GenBank/DDBJ databases">
        <authorList>
            <person name="McCartney M.A."/>
            <person name="Auch B."/>
            <person name="Kono T."/>
            <person name="Mallez S."/>
            <person name="Becker A."/>
            <person name="Gohl D.M."/>
            <person name="Silverstein K.A.T."/>
            <person name="Koren S."/>
            <person name="Bechman K.B."/>
            <person name="Herman A."/>
            <person name="Abrahante J.E."/>
            <person name="Garbe J."/>
        </authorList>
    </citation>
    <scope>NUCLEOTIDE SEQUENCE</scope>
    <source>
        <strain evidence="1">Duluth1</strain>
        <tissue evidence="1">Whole animal</tissue>
    </source>
</reference>
<evidence type="ECO:0000313" key="2">
    <source>
        <dbReference type="Proteomes" id="UP000828390"/>
    </source>
</evidence>
<reference evidence="1" key="1">
    <citation type="journal article" date="2019" name="bioRxiv">
        <title>The Genome of the Zebra Mussel, Dreissena polymorpha: A Resource for Invasive Species Research.</title>
        <authorList>
            <person name="McCartney M.A."/>
            <person name="Auch B."/>
            <person name="Kono T."/>
            <person name="Mallez S."/>
            <person name="Zhang Y."/>
            <person name="Obille A."/>
            <person name="Becker A."/>
            <person name="Abrahante J.E."/>
            <person name="Garbe J."/>
            <person name="Badalamenti J.P."/>
            <person name="Herman A."/>
            <person name="Mangelson H."/>
            <person name="Liachko I."/>
            <person name="Sullivan S."/>
            <person name="Sone E.D."/>
            <person name="Koren S."/>
            <person name="Silverstein K.A.T."/>
            <person name="Beckman K.B."/>
            <person name="Gohl D.M."/>
        </authorList>
    </citation>
    <scope>NUCLEOTIDE SEQUENCE</scope>
    <source>
        <strain evidence="1">Duluth1</strain>
        <tissue evidence="1">Whole animal</tissue>
    </source>
</reference>
<evidence type="ECO:0000313" key="1">
    <source>
        <dbReference type="EMBL" id="KAH3836146.1"/>
    </source>
</evidence>
<organism evidence="1 2">
    <name type="scientific">Dreissena polymorpha</name>
    <name type="common">Zebra mussel</name>
    <name type="synonym">Mytilus polymorpha</name>
    <dbReference type="NCBI Taxonomy" id="45954"/>
    <lineage>
        <taxon>Eukaryota</taxon>
        <taxon>Metazoa</taxon>
        <taxon>Spiralia</taxon>
        <taxon>Lophotrochozoa</taxon>
        <taxon>Mollusca</taxon>
        <taxon>Bivalvia</taxon>
        <taxon>Autobranchia</taxon>
        <taxon>Heteroconchia</taxon>
        <taxon>Euheterodonta</taxon>
        <taxon>Imparidentia</taxon>
        <taxon>Neoheterodontei</taxon>
        <taxon>Myida</taxon>
        <taxon>Dreissenoidea</taxon>
        <taxon>Dreissenidae</taxon>
        <taxon>Dreissena</taxon>
    </lineage>
</organism>
<dbReference type="EMBL" id="JAIWYP010000004">
    <property type="protein sequence ID" value="KAH3836146.1"/>
    <property type="molecule type" value="Genomic_DNA"/>
</dbReference>
<name>A0A9D4QM16_DREPO</name>
<dbReference type="Proteomes" id="UP000828390">
    <property type="component" value="Unassembled WGS sequence"/>
</dbReference>
<sequence>MITKDTTADTVVRILRQPLNLKEGSWELHEIVKDQLGEDNLYMSLLWENRSDFYQTRPSYGPRCTNGRHGWATTLPQPVFVCVQPPNSDKNYSSQWEHCFSFYVNDGHKMGKKDLFGHTVFFTSEKEKLLWMAALLNSQSPLGAGC</sequence>
<gene>
    <name evidence="1" type="ORF">DPMN_109516</name>
</gene>
<accession>A0A9D4QM16</accession>
<protein>
    <submittedName>
        <fullName evidence="1">Uncharacterized protein</fullName>
    </submittedName>
</protein>